<feature type="non-terminal residue" evidence="5">
    <location>
        <position position="1"/>
    </location>
</feature>
<evidence type="ECO:0000259" key="4">
    <source>
        <dbReference type="Pfam" id="PF13926"/>
    </source>
</evidence>
<dbReference type="OrthoDB" id="21499at2759"/>
<dbReference type="EMBL" id="WEIW01000466">
    <property type="protein sequence ID" value="NWH33883.1"/>
    <property type="molecule type" value="Genomic_DNA"/>
</dbReference>
<keyword evidence="6" id="KW-1185">Reference proteome</keyword>
<protein>
    <submittedName>
        <fullName evidence="5">CCD82 protein</fullName>
    </submittedName>
</protein>
<dbReference type="Pfam" id="PF13926">
    <property type="entry name" value="DUF4211"/>
    <property type="match status" value="1"/>
</dbReference>
<evidence type="ECO:0000313" key="6">
    <source>
        <dbReference type="Proteomes" id="UP000640999"/>
    </source>
</evidence>
<feature type="domain" description="Coiled-coil" evidence="3">
    <location>
        <begin position="1"/>
        <end position="62"/>
    </location>
</feature>
<feature type="non-terminal residue" evidence="5">
    <location>
        <position position="380"/>
    </location>
</feature>
<dbReference type="PANTHER" id="PTHR14689">
    <property type="entry name" value="PHORBOL-ESTER_DAG-TYPE DOMAIN-CONTAINING PROTEIN"/>
    <property type="match status" value="1"/>
</dbReference>
<feature type="domain" description="DUF4211" evidence="4">
    <location>
        <begin position="142"/>
        <end position="288"/>
    </location>
</feature>
<dbReference type="InterPro" id="IPR025451">
    <property type="entry name" value="DUF4211"/>
</dbReference>
<keyword evidence="2" id="KW-0472">Membrane</keyword>
<name>A0A850UQT5_9CORV</name>
<reference evidence="5" key="1">
    <citation type="submission" date="2019-10" db="EMBL/GenBank/DDBJ databases">
        <title>Bird 10,000 Genomes (B10K) Project - Family phase.</title>
        <authorList>
            <person name="Zhang G."/>
        </authorList>
    </citation>
    <scope>NUCLEOTIDE SEQUENCE</scope>
    <source>
        <strain evidence="5">B10K-IZ-033-78</strain>
        <tissue evidence="5">Muscle</tissue>
    </source>
</reference>
<keyword evidence="2" id="KW-0812">Transmembrane</keyword>
<comment type="caution">
    <text evidence="5">The sequence shown here is derived from an EMBL/GenBank/DDBJ whole genome shotgun (WGS) entry which is preliminary data.</text>
</comment>
<proteinExistence type="predicted"/>
<organism evidence="5 6">
    <name type="scientific">Chloropsis hardwickii</name>
    <dbReference type="NCBI Taxonomy" id="667144"/>
    <lineage>
        <taxon>Eukaryota</taxon>
        <taxon>Metazoa</taxon>
        <taxon>Chordata</taxon>
        <taxon>Craniata</taxon>
        <taxon>Vertebrata</taxon>
        <taxon>Euteleostomi</taxon>
        <taxon>Archelosauria</taxon>
        <taxon>Archosauria</taxon>
        <taxon>Dinosauria</taxon>
        <taxon>Saurischia</taxon>
        <taxon>Theropoda</taxon>
        <taxon>Coelurosauria</taxon>
        <taxon>Aves</taxon>
        <taxon>Neognathae</taxon>
        <taxon>Neoaves</taxon>
        <taxon>Telluraves</taxon>
        <taxon>Australaves</taxon>
        <taxon>Passeriformes</taxon>
        <taxon>Corvoidea</taxon>
        <taxon>Irenidae</taxon>
        <taxon>Chloropsis</taxon>
    </lineage>
</organism>
<feature type="region of interest" description="Disordered" evidence="1">
    <location>
        <begin position="1"/>
        <end position="20"/>
    </location>
</feature>
<dbReference type="InterPro" id="IPR025244">
    <property type="entry name" value="CCDC82"/>
</dbReference>
<evidence type="ECO:0000256" key="2">
    <source>
        <dbReference type="SAM" id="Phobius"/>
    </source>
</evidence>
<accession>A0A850UQT5</accession>
<dbReference type="PANTHER" id="PTHR14689:SF0">
    <property type="entry name" value="COILED-COIL DOMAIN-CONTAINING PROTEIN 82"/>
    <property type="match status" value="1"/>
</dbReference>
<dbReference type="AlphaFoldDB" id="A0A850UQT5"/>
<feature type="transmembrane region" description="Helical" evidence="2">
    <location>
        <begin position="151"/>
        <end position="170"/>
    </location>
</feature>
<feature type="region of interest" description="Disordered" evidence="1">
    <location>
        <begin position="38"/>
        <end position="57"/>
    </location>
</feature>
<keyword evidence="2" id="KW-1133">Transmembrane helix</keyword>
<dbReference type="Pfam" id="PF13846">
    <property type="entry name" value="DUF4196"/>
    <property type="match status" value="1"/>
</dbReference>
<evidence type="ECO:0000313" key="5">
    <source>
        <dbReference type="EMBL" id="NWH33883.1"/>
    </source>
</evidence>
<feature type="compositionally biased region" description="Polar residues" evidence="1">
    <location>
        <begin position="1"/>
        <end position="10"/>
    </location>
</feature>
<evidence type="ECO:0000259" key="3">
    <source>
        <dbReference type="Pfam" id="PF13846"/>
    </source>
</evidence>
<dbReference type="GO" id="GO:0005634">
    <property type="term" value="C:nucleus"/>
    <property type="evidence" value="ECO:0007669"/>
    <property type="project" value="TreeGrafter"/>
</dbReference>
<dbReference type="Proteomes" id="UP000640999">
    <property type="component" value="Unassembled WGS sequence"/>
</dbReference>
<evidence type="ECO:0000256" key="1">
    <source>
        <dbReference type="SAM" id="MobiDB-lite"/>
    </source>
</evidence>
<gene>
    <name evidence="5" type="primary">Ccdc82</name>
    <name evidence="5" type="ORF">CHLHAR_R06399</name>
</gene>
<sequence length="380" mass="43859">KRKRSSTSVIYDSDDSGDSEGSVILVRRVSAKRRCVMDDDESCEEQRPGKTCPAEDVSASRRQKVLAKLKELVRQSAARRSCSSASCEESNSEAAAEEEPLCQLPLTASEGSETDGDSMNDFIVEEEENNDGGDDIDNTEHVKILLTWITFFRFFFLLSVNSGCIVFFAVSHCDHYVHFKRIVKAFLINAIDDSFLSSLYDGTRQKKYAQDMLLSLHYLDNRFIQPRLENLICRSRWKDRYKERVDCYPDVRISLKNGENMSCQACELKRWCKFHVLLSGRLYNSKTLVVDDFMSDDKQVLKVGMVCANRTRVYHNLKHFKYKLYMDCSSVVELDGVVDEPVKDTVERLFSHLEESGWIQKRYNDLEDYLEDADSFQEEK</sequence>